<dbReference type="RefSeq" id="WP_144041663.1">
    <property type="nucleotide sequence ID" value="NZ_BMPL01000024.1"/>
</dbReference>
<reference evidence="2" key="1">
    <citation type="submission" date="2019-07" db="EMBL/GenBank/DDBJ databases">
        <title>Shewanella sp. YLB-08 draft genomic sequence.</title>
        <authorList>
            <person name="Yu L."/>
        </authorList>
    </citation>
    <scope>NUCLEOTIDE SEQUENCE [LARGE SCALE GENOMIC DNA]</scope>
    <source>
        <strain evidence="2">JCM 20706</strain>
    </source>
</reference>
<keyword evidence="2" id="KW-1185">Reference proteome</keyword>
<evidence type="ECO:0000313" key="1">
    <source>
        <dbReference type="EMBL" id="TRY12812.1"/>
    </source>
</evidence>
<accession>A0A553JK33</accession>
<dbReference type="AlphaFoldDB" id="A0A553JK33"/>
<sequence length="191" mass="20687">MANHFAVGLSELFSAMAKEANKTRRYIEQQKIAYQMPEFGTDLKLALTAIRGGRNQIPRLRVAAVTPGEHAGPVSRISSKFTACPTSTAPAIIPELVSHHFENGALSISFNVSGVGAEHQVEANLNRELAWQLNNQPLLLTTRINIPIVKTDPQGLFAIVVDVASGDQAGIKLPLELLFSGVSYSYLFTTS</sequence>
<name>A0A553JK33_SHEHA</name>
<organism evidence="1 2">
    <name type="scientific">Shewanella hanedai</name>
    <name type="common">Alteromonas hanedai</name>
    <dbReference type="NCBI Taxonomy" id="25"/>
    <lineage>
        <taxon>Bacteria</taxon>
        <taxon>Pseudomonadati</taxon>
        <taxon>Pseudomonadota</taxon>
        <taxon>Gammaproteobacteria</taxon>
        <taxon>Alteromonadales</taxon>
        <taxon>Shewanellaceae</taxon>
        <taxon>Shewanella</taxon>
    </lineage>
</organism>
<protein>
    <submittedName>
        <fullName evidence="1">Uncharacterized protein</fullName>
    </submittedName>
</protein>
<gene>
    <name evidence="1" type="ORF">FN961_18505</name>
</gene>
<dbReference type="Proteomes" id="UP000318126">
    <property type="component" value="Unassembled WGS sequence"/>
</dbReference>
<evidence type="ECO:0000313" key="2">
    <source>
        <dbReference type="Proteomes" id="UP000318126"/>
    </source>
</evidence>
<comment type="caution">
    <text evidence="1">The sequence shown here is derived from an EMBL/GenBank/DDBJ whole genome shotgun (WGS) entry which is preliminary data.</text>
</comment>
<dbReference type="EMBL" id="VKGK01000026">
    <property type="protein sequence ID" value="TRY12812.1"/>
    <property type="molecule type" value="Genomic_DNA"/>
</dbReference>
<proteinExistence type="predicted"/>